<feature type="non-terminal residue" evidence="1">
    <location>
        <position position="1"/>
    </location>
</feature>
<accession>A0A4Y2UDX5</accession>
<sequence length="119" mass="13701">KENLFAGAAIPDSNFSLQQSCSNLARQIWKLAASLTRQELETSYCKRFSHHASNFHQACCVKHIANYSKKYADEPQIRTPDNPLPKPVVFTTQQRDFDCGRQIALQKDCSYTFYFKLFS</sequence>
<reference evidence="1 2" key="1">
    <citation type="journal article" date="2019" name="Sci. Rep.">
        <title>Orb-weaving spider Araneus ventricosus genome elucidates the spidroin gene catalogue.</title>
        <authorList>
            <person name="Kono N."/>
            <person name="Nakamura H."/>
            <person name="Ohtoshi R."/>
            <person name="Moran D.A.P."/>
            <person name="Shinohara A."/>
            <person name="Yoshida Y."/>
            <person name="Fujiwara M."/>
            <person name="Mori M."/>
            <person name="Tomita M."/>
            <person name="Arakawa K."/>
        </authorList>
    </citation>
    <scope>NUCLEOTIDE SEQUENCE [LARGE SCALE GENOMIC DNA]</scope>
</reference>
<proteinExistence type="predicted"/>
<evidence type="ECO:0000313" key="1">
    <source>
        <dbReference type="EMBL" id="GBO09757.1"/>
    </source>
</evidence>
<organism evidence="1 2">
    <name type="scientific">Araneus ventricosus</name>
    <name type="common">Orbweaver spider</name>
    <name type="synonym">Epeira ventricosa</name>
    <dbReference type="NCBI Taxonomy" id="182803"/>
    <lineage>
        <taxon>Eukaryota</taxon>
        <taxon>Metazoa</taxon>
        <taxon>Ecdysozoa</taxon>
        <taxon>Arthropoda</taxon>
        <taxon>Chelicerata</taxon>
        <taxon>Arachnida</taxon>
        <taxon>Araneae</taxon>
        <taxon>Araneomorphae</taxon>
        <taxon>Entelegynae</taxon>
        <taxon>Araneoidea</taxon>
        <taxon>Araneidae</taxon>
        <taxon>Araneus</taxon>
    </lineage>
</organism>
<evidence type="ECO:0000313" key="2">
    <source>
        <dbReference type="Proteomes" id="UP000499080"/>
    </source>
</evidence>
<keyword evidence="2" id="KW-1185">Reference proteome</keyword>
<name>A0A4Y2UDX5_ARAVE</name>
<dbReference type="AlphaFoldDB" id="A0A4Y2UDX5"/>
<dbReference type="Proteomes" id="UP000499080">
    <property type="component" value="Unassembled WGS sequence"/>
</dbReference>
<protein>
    <submittedName>
        <fullName evidence="1">Uncharacterized protein</fullName>
    </submittedName>
</protein>
<comment type="caution">
    <text evidence="1">The sequence shown here is derived from an EMBL/GenBank/DDBJ whole genome shotgun (WGS) entry which is preliminary data.</text>
</comment>
<dbReference type="EMBL" id="BGPR01035096">
    <property type="protein sequence ID" value="GBO09757.1"/>
    <property type="molecule type" value="Genomic_DNA"/>
</dbReference>
<gene>
    <name evidence="1" type="ORF">AVEN_195725_1</name>
</gene>